<keyword evidence="1" id="KW-1133">Transmembrane helix</keyword>
<feature type="transmembrane region" description="Helical" evidence="1">
    <location>
        <begin position="467"/>
        <end position="488"/>
    </location>
</feature>
<proteinExistence type="predicted"/>
<sequence>MAAPSQDKGRVAAARLREIAGPELYRRNPFRVVGLATDAKPAQVRAQRHLLLGALDLGGTIPGDRRLPLPSPPSAQEVRAAFDALERPDHRLVDELFWWWGEPGACGCAPEVHEVHDIAVEAHAKALDNKTDDDLWIDAADAWMDALDDPRFFDHVRHRMKALSDRRMSESTVEGLRNALPKALLAPQVALAPSRPRLATLLDTWDVPAVLLDDAHRSAAEPTTARIDALVREVNSLLNDGSTRAAAQRADELPRLANLLETLAPHERYRWSAKDRNRVAVMLNNCGLALRDSDQTKASDLLELALSFVVEQRDREIIQDNMALPSSSWQFEVIQLVREGNKASAIQTLRQLQLRITDPVQRAQIDAMLNELAGRPAKPSRWPANLVLFVAFVAMVTICVVGALGGSMFASIAATIVLSWVPFVVIGARWYQSMMSGVVSFITGCVAFVVGWRALASLPSDVLEPFWGSALAFVVVSPFAYGVSLMIADWRNR</sequence>
<name>A0ABX1FV51_9PSEU</name>
<gene>
    <name evidence="2" type="ORF">FXN61_39430</name>
</gene>
<reference evidence="2 3" key="1">
    <citation type="submission" date="2019-08" db="EMBL/GenBank/DDBJ databases">
        <title>Lentzea from Indian Himalayas.</title>
        <authorList>
            <person name="Mandal S."/>
            <person name="Mallick Gupta A."/>
            <person name="Maiti P.K."/>
            <person name="Sarkar J."/>
            <person name="Mandal S."/>
        </authorList>
    </citation>
    <scope>NUCLEOTIDE SEQUENCE [LARGE SCALE GENOMIC DNA]</scope>
    <source>
        <strain evidence="2 3">PSKA42</strain>
    </source>
</reference>
<protein>
    <submittedName>
        <fullName evidence="2">DMT family transporter</fullName>
    </submittedName>
</protein>
<keyword evidence="1" id="KW-0812">Transmembrane</keyword>
<dbReference type="Proteomes" id="UP001515943">
    <property type="component" value="Unassembled WGS sequence"/>
</dbReference>
<keyword evidence="3" id="KW-1185">Reference proteome</keyword>
<feature type="transmembrane region" description="Helical" evidence="1">
    <location>
        <begin position="384"/>
        <end position="404"/>
    </location>
</feature>
<evidence type="ECO:0000313" key="2">
    <source>
        <dbReference type="EMBL" id="NKE62486.1"/>
    </source>
</evidence>
<dbReference type="RefSeq" id="WP_167979118.1">
    <property type="nucleotide sequence ID" value="NZ_VSRL01000254.1"/>
</dbReference>
<keyword evidence="1" id="KW-0472">Membrane</keyword>
<feature type="transmembrane region" description="Helical" evidence="1">
    <location>
        <begin position="410"/>
        <end position="431"/>
    </location>
</feature>
<evidence type="ECO:0000313" key="3">
    <source>
        <dbReference type="Proteomes" id="UP001515943"/>
    </source>
</evidence>
<organism evidence="2 3">
    <name type="scientific">Lentzea indica</name>
    <dbReference type="NCBI Taxonomy" id="2604800"/>
    <lineage>
        <taxon>Bacteria</taxon>
        <taxon>Bacillati</taxon>
        <taxon>Actinomycetota</taxon>
        <taxon>Actinomycetes</taxon>
        <taxon>Pseudonocardiales</taxon>
        <taxon>Pseudonocardiaceae</taxon>
        <taxon>Lentzea</taxon>
    </lineage>
</organism>
<dbReference type="EMBL" id="VSRL01000254">
    <property type="protein sequence ID" value="NKE62486.1"/>
    <property type="molecule type" value="Genomic_DNA"/>
</dbReference>
<feature type="transmembrane region" description="Helical" evidence="1">
    <location>
        <begin position="438"/>
        <end position="455"/>
    </location>
</feature>
<comment type="caution">
    <text evidence="2">The sequence shown here is derived from an EMBL/GenBank/DDBJ whole genome shotgun (WGS) entry which is preliminary data.</text>
</comment>
<accession>A0ABX1FV51</accession>
<evidence type="ECO:0000256" key="1">
    <source>
        <dbReference type="SAM" id="Phobius"/>
    </source>
</evidence>